<dbReference type="GO" id="GO:0006048">
    <property type="term" value="P:UDP-N-acetylglucosamine biosynthetic process"/>
    <property type="evidence" value="ECO:0007669"/>
    <property type="project" value="UniProtKB-UniRule"/>
</dbReference>
<dbReference type="PANTHER" id="PTHR13355:SF11">
    <property type="entry name" value="GLUCOSAMINE 6-PHOSPHATE N-ACETYLTRANSFERASE"/>
    <property type="match status" value="1"/>
</dbReference>
<keyword evidence="4 8" id="KW-0808">Transferase</keyword>
<dbReference type="STRING" id="452589.G9PB12"/>
<feature type="domain" description="N-acetyltransferase" evidence="9">
    <location>
        <begin position="25"/>
        <end position="166"/>
    </location>
</feature>
<dbReference type="GO" id="GO:0004343">
    <property type="term" value="F:glucosamine 6-phosphate N-acetyltransferase activity"/>
    <property type="evidence" value="ECO:0007669"/>
    <property type="project" value="UniProtKB-UniRule"/>
</dbReference>
<dbReference type="GeneID" id="25775627"/>
<dbReference type="KEGG" id="tatv:25775627"/>
<proteinExistence type="inferred from homology"/>
<dbReference type="OMA" id="LVVEMKF"/>
<evidence type="ECO:0000256" key="5">
    <source>
        <dbReference type="ARBA" id="ARBA00022824"/>
    </source>
</evidence>
<evidence type="ECO:0000256" key="8">
    <source>
        <dbReference type="RuleBase" id="RU365086"/>
    </source>
</evidence>
<dbReference type="EC" id="2.3.1.4" evidence="8"/>
<comment type="subcellular location">
    <subcellularLocation>
        <location evidence="1">Endomembrane system</location>
        <topology evidence="1">Peripheral membrane protein</topology>
    </subcellularLocation>
    <subcellularLocation>
        <location evidence="2">Endoplasmic reticulum membrane</location>
    </subcellularLocation>
</comment>
<gene>
    <name evidence="10" type="ORF">TRIATDRAFT_140608</name>
</gene>
<evidence type="ECO:0000256" key="7">
    <source>
        <dbReference type="ARBA" id="ARBA00023315"/>
    </source>
</evidence>
<dbReference type="GO" id="GO:0005789">
    <property type="term" value="C:endoplasmic reticulum membrane"/>
    <property type="evidence" value="ECO:0007669"/>
    <property type="project" value="UniProtKB-SubCell"/>
</dbReference>
<evidence type="ECO:0000256" key="4">
    <source>
        <dbReference type="ARBA" id="ARBA00022679"/>
    </source>
</evidence>
<comment type="subunit">
    <text evidence="3">Homodimer.</text>
</comment>
<dbReference type="OrthoDB" id="10039976at2759"/>
<dbReference type="PANTHER" id="PTHR13355">
    <property type="entry name" value="GLUCOSAMINE 6-PHOSPHATE N-ACETYLTRANSFERASE"/>
    <property type="match status" value="1"/>
</dbReference>
<dbReference type="CDD" id="cd04301">
    <property type="entry name" value="NAT_SF"/>
    <property type="match status" value="1"/>
</dbReference>
<evidence type="ECO:0000259" key="9">
    <source>
        <dbReference type="PROSITE" id="PS51186"/>
    </source>
</evidence>
<dbReference type="InterPro" id="IPR016181">
    <property type="entry name" value="Acyl_CoA_acyltransferase"/>
</dbReference>
<evidence type="ECO:0000256" key="3">
    <source>
        <dbReference type="ARBA" id="ARBA00011738"/>
    </source>
</evidence>
<reference evidence="10 11" key="1">
    <citation type="journal article" date="2011" name="Genome Biol.">
        <title>Comparative genome sequence analysis underscores mycoparasitism as the ancestral life style of Trichoderma.</title>
        <authorList>
            <person name="Kubicek C.P."/>
            <person name="Herrera-Estrella A."/>
            <person name="Seidl-Seiboth V."/>
            <person name="Martinez D.A."/>
            <person name="Druzhinina I.S."/>
            <person name="Thon M."/>
            <person name="Zeilinger S."/>
            <person name="Casas-Flores S."/>
            <person name="Horwitz B.A."/>
            <person name="Mukherjee P.K."/>
            <person name="Mukherjee M."/>
            <person name="Kredics L."/>
            <person name="Alcaraz L.D."/>
            <person name="Aerts A."/>
            <person name="Antal Z."/>
            <person name="Atanasova L."/>
            <person name="Cervantes-Badillo M.G."/>
            <person name="Challacombe J."/>
            <person name="Chertkov O."/>
            <person name="McCluskey K."/>
            <person name="Coulpier F."/>
            <person name="Deshpande N."/>
            <person name="von Doehren H."/>
            <person name="Ebbole D.J."/>
            <person name="Esquivel-Naranjo E.U."/>
            <person name="Fekete E."/>
            <person name="Flipphi M."/>
            <person name="Glaser F."/>
            <person name="Gomez-Rodriguez E.Y."/>
            <person name="Gruber S."/>
            <person name="Han C."/>
            <person name="Henrissat B."/>
            <person name="Hermosa R."/>
            <person name="Hernandez-Onate M."/>
            <person name="Karaffa L."/>
            <person name="Kosti I."/>
            <person name="Le Crom S."/>
            <person name="Lindquist E."/>
            <person name="Lucas S."/>
            <person name="Luebeck M."/>
            <person name="Luebeck P.S."/>
            <person name="Margeot A."/>
            <person name="Metz B."/>
            <person name="Misra M."/>
            <person name="Nevalainen H."/>
            <person name="Omann M."/>
            <person name="Packer N."/>
            <person name="Perrone G."/>
            <person name="Uresti-Rivera E.E."/>
            <person name="Salamov A."/>
            <person name="Schmoll M."/>
            <person name="Seiboth B."/>
            <person name="Shapiro H."/>
            <person name="Sukno S."/>
            <person name="Tamayo-Ramos J.A."/>
            <person name="Tisch D."/>
            <person name="Wiest A."/>
            <person name="Wilkinson H.H."/>
            <person name="Zhang M."/>
            <person name="Coutinho P.M."/>
            <person name="Kenerley C.M."/>
            <person name="Monte E."/>
            <person name="Baker S.E."/>
            <person name="Grigoriev I.V."/>
        </authorList>
    </citation>
    <scope>NUCLEOTIDE SEQUENCE [LARGE SCALE GENOMIC DNA]</scope>
    <source>
        <strain evidence="11">ATCC 20476 / IMI 206040</strain>
    </source>
</reference>
<dbReference type="AlphaFoldDB" id="G9PB12"/>
<keyword evidence="6" id="KW-0472">Membrane</keyword>
<comment type="pathway">
    <text evidence="8">Nucleotide-sugar biosynthesis; UDP-N-acetyl-alpha-D-glucosamine biosynthesis; N-acetyl-alpha-D-glucosamine 1-phosphate from alpha-D-glucosamine 6-phosphate (route I): step 1/2.</text>
</comment>
<keyword evidence="7 8" id="KW-0012">Acyltransferase</keyword>
<comment type="catalytic activity">
    <reaction evidence="8">
        <text>D-glucosamine 6-phosphate + acetyl-CoA = N-acetyl-D-glucosamine 6-phosphate + CoA + H(+)</text>
        <dbReference type="Rhea" id="RHEA:10292"/>
        <dbReference type="ChEBI" id="CHEBI:15378"/>
        <dbReference type="ChEBI" id="CHEBI:57287"/>
        <dbReference type="ChEBI" id="CHEBI:57288"/>
        <dbReference type="ChEBI" id="CHEBI:57513"/>
        <dbReference type="ChEBI" id="CHEBI:58725"/>
        <dbReference type="EC" id="2.3.1.4"/>
    </reaction>
</comment>
<organism evidence="10 11">
    <name type="scientific">Hypocrea atroviridis (strain ATCC 20476 / IMI 206040)</name>
    <name type="common">Trichoderma atroviride</name>
    <dbReference type="NCBI Taxonomy" id="452589"/>
    <lineage>
        <taxon>Eukaryota</taxon>
        <taxon>Fungi</taxon>
        <taxon>Dikarya</taxon>
        <taxon>Ascomycota</taxon>
        <taxon>Pezizomycotina</taxon>
        <taxon>Sordariomycetes</taxon>
        <taxon>Hypocreomycetidae</taxon>
        <taxon>Hypocreales</taxon>
        <taxon>Hypocreaceae</taxon>
        <taxon>Trichoderma</taxon>
    </lineage>
</organism>
<comment type="caution">
    <text evidence="10">The sequence shown here is derived from an EMBL/GenBank/DDBJ whole genome shotgun (WGS) entry which is preliminary data.</text>
</comment>
<dbReference type="PROSITE" id="PS51186">
    <property type="entry name" value="GNAT"/>
    <property type="match status" value="1"/>
</dbReference>
<dbReference type="FunFam" id="3.40.630.30:FF:000048">
    <property type="entry name" value="Glucosamine 6-phosphate N-acetyltransferase"/>
    <property type="match status" value="1"/>
</dbReference>
<sequence>MSTPSPIFPASLLSSDAAAALPDGYTIRPLEKADYAKGFLECLRDLTWMDNVTEQEFNERYDEMSGPPYYYLVIETAGRIVGTGAVIVEKKFIQNRTTVGHIEEICISKDQQGKKLGFHMLNALNSVAKNVGCRKTILNCSEHNIKFYEKCGFEVSSTEMKREFKE</sequence>
<evidence type="ECO:0000313" key="11">
    <source>
        <dbReference type="Proteomes" id="UP000005426"/>
    </source>
</evidence>
<dbReference type="HOGENOM" id="CLU_072095_0_1_1"/>
<dbReference type="eggNOG" id="KOG3396">
    <property type="taxonomic scope" value="Eukaryota"/>
</dbReference>
<evidence type="ECO:0000313" key="10">
    <source>
        <dbReference type="EMBL" id="EHK40193.1"/>
    </source>
</evidence>
<dbReference type="EMBL" id="ABDG02000028">
    <property type="protein sequence ID" value="EHK40193.1"/>
    <property type="molecule type" value="Genomic_DNA"/>
</dbReference>
<comment type="similarity">
    <text evidence="8">Belongs to the acetyltransferase family. GNA1 subfamily.</text>
</comment>
<dbReference type="Gene3D" id="3.40.630.30">
    <property type="match status" value="1"/>
</dbReference>
<name>G9PB12_HYPAI</name>
<dbReference type="SUPFAM" id="SSF55729">
    <property type="entry name" value="Acyl-CoA N-acyltransferases (Nat)"/>
    <property type="match status" value="1"/>
</dbReference>
<keyword evidence="11" id="KW-1185">Reference proteome</keyword>
<dbReference type="Proteomes" id="UP000005426">
    <property type="component" value="Unassembled WGS sequence"/>
</dbReference>
<accession>G9PB12</accession>
<evidence type="ECO:0000256" key="2">
    <source>
        <dbReference type="ARBA" id="ARBA00004586"/>
    </source>
</evidence>
<keyword evidence="5" id="KW-0256">Endoplasmic reticulum</keyword>
<protein>
    <recommendedName>
        <fullName evidence="8">Glucosamine 6-phosphate N-acetyltransferase</fullName>
        <ecNumber evidence="8">2.3.1.4</ecNumber>
    </recommendedName>
</protein>
<evidence type="ECO:0000256" key="1">
    <source>
        <dbReference type="ARBA" id="ARBA00004184"/>
    </source>
</evidence>
<evidence type="ECO:0000256" key="6">
    <source>
        <dbReference type="ARBA" id="ARBA00023136"/>
    </source>
</evidence>
<dbReference type="InterPro" id="IPR000182">
    <property type="entry name" value="GNAT_dom"/>
</dbReference>
<dbReference type="Pfam" id="PF00583">
    <property type="entry name" value="Acetyltransf_1"/>
    <property type="match status" value="1"/>
</dbReference>
<dbReference type="UniPathway" id="UPA00113">
    <property type="reaction ID" value="UER00529"/>
</dbReference>
<dbReference type="InterPro" id="IPR039143">
    <property type="entry name" value="GNPNAT1-like"/>
</dbReference>